<accession>A0ABY6AUF2</accession>
<dbReference type="RefSeq" id="WP_261755933.1">
    <property type="nucleotide sequence ID" value="NZ_CP104562.2"/>
</dbReference>
<evidence type="ECO:0008006" key="4">
    <source>
        <dbReference type="Google" id="ProtNLM"/>
    </source>
</evidence>
<dbReference type="EMBL" id="CP104562">
    <property type="protein sequence ID" value="UXH76200.1"/>
    <property type="molecule type" value="Genomic_DNA"/>
</dbReference>
<evidence type="ECO:0000313" key="3">
    <source>
        <dbReference type="Proteomes" id="UP001064933"/>
    </source>
</evidence>
<protein>
    <recommendedName>
        <fullName evidence="4">SPOR domain-containing protein</fullName>
    </recommendedName>
</protein>
<evidence type="ECO:0000313" key="2">
    <source>
        <dbReference type="EMBL" id="UXH76200.1"/>
    </source>
</evidence>
<evidence type="ECO:0000256" key="1">
    <source>
        <dbReference type="SAM" id="MobiDB-lite"/>
    </source>
</evidence>
<name>A0ABY6AUF2_9BURK</name>
<reference evidence="2" key="1">
    <citation type="submission" date="2022-10" db="EMBL/GenBank/DDBJ databases">
        <title>Characterization and whole genome sequencing of a new Roseateles species, isolated from fresh water.</title>
        <authorList>
            <person name="Guliayeva D.Y."/>
            <person name="Akhremchuk A.E."/>
            <person name="Sikolenko M.A."/>
            <person name="Valentovich L.N."/>
            <person name="Sidarenka A.V."/>
        </authorList>
    </citation>
    <scope>NUCLEOTIDE SEQUENCE</scope>
    <source>
        <strain evidence="2">BIM B-1768</strain>
    </source>
</reference>
<keyword evidence="3" id="KW-1185">Reference proteome</keyword>
<sequence length="121" mass="13292">MSKKIWTASADVNANGIHRRGLLIGSYETAADADQAFRRLIGLSPVTVAPGLHWSTLVEELVSRTAWNALTCEHHVRQRDVFLCISIELSSLELEASLECSVPRTGDPPFPSNLDPPLLSR</sequence>
<gene>
    <name evidence="2" type="ORF">N4261_14090</name>
</gene>
<organism evidence="2 3">
    <name type="scientific">Roseateles amylovorans</name>
    <dbReference type="NCBI Taxonomy" id="2978473"/>
    <lineage>
        <taxon>Bacteria</taxon>
        <taxon>Pseudomonadati</taxon>
        <taxon>Pseudomonadota</taxon>
        <taxon>Betaproteobacteria</taxon>
        <taxon>Burkholderiales</taxon>
        <taxon>Sphaerotilaceae</taxon>
        <taxon>Roseateles</taxon>
    </lineage>
</organism>
<feature type="region of interest" description="Disordered" evidence="1">
    <location>
        <begin position="101"/>
        <end position="121"/>
    </location>
</feature>
<dbReference type="Proteomes" id="UP001064933">
    <property type="component" value="Chromosome"/>
</dbReference>
<proteinExistence type="predicted"/>